<proteinExistence type="predicted"/>
<dbReference type="EMBL" id="JAVRQU010000015">
    <property type="protein sequence ID" value="KAK5694676.1"/>
    <property type="molecule type" value="Genomic_DNA"/>
</dbReference>
<evidence type="ECO:0000256" key="1">
    <source>
        <dbReference type="SAM" id="MobiDB-lite"/>
    </source>
</evidence>
<feature type="region of interest" description="Disordered" evidence="1">
    <location>
        <begin position="724"/>
        <end position="767"/>
    </location>
</feature>
<feature type="compositionally biased region" description="Basic and acidic residues" evidence="1">
    <location>
        <begin position="724"/>
        <end position="734"/>
    </location>
</feature>
<dbReference type="Proteomes" id="UP001310594">
    <property type="component" value="Unassembled WGS sequence"/>
</dbReference>
<evidence type="ECO:0000313" key="3">
    <source>
        <dbReference type="Proteomes" id="UP001310594"/>
    </source>
</evidence>
<sequence length="893" mass="102691">MASTPKFSFQDLTKAEINALVREFLVRQSKPPSASERLLRTPHISRKPIIERTGRRHLLIDAIFRQFDEHERTEDVYGCLGYDKETDAKPPTCTGDCERCQQQYRPLRWQAVKVFEYESTYSDKEAQLLLDNLIGQTRSDLDHLASQVHLHGDRLLKRWQKRNPAARRKMLQQAMPGMATKPWFQAINDARLLSLLQYDRGSLLRERPAFMSAQVQTAYLLTFLDLTTLSEQPDKLLMLIHVRTQHSVADWILRDKKAHDVAFEQGMLQTEYNPSCVVMGAEGFGQLVQWQEKDSHAGHHIGFPRALLAFRAQSILASFLRTMVDTLLAVNTRDGPRGDSSLVERVGEASTQLAAKEQMHYQRFFTAPQLPERYGMVKVLELLYARYENDRDEVLLLQTEPLYLREKLARAQYTWYYQRLSHADQMAHLAEQILGVIAKADNSGFVYGQLLELIVNHWDATPDGRMKSFAQEPAFQLAYDLLFDHNQTQIEDLYDLATRSSTFQHQDNKWTMKPEHHLRNDPLWWNVGVLFNGSFSSQSTAFHVSYMHDIINKASSKDRQAIDQRFMDHLSDLAMVTEAMTILEFDHMCTRTPIDHAPPTSAFSSFYDSIDLLRLVVKRQSWEPIDPLIIYWVEDLINCPLPLNAPTRAKLDRTEELHWSMRHFWSAVDDERLDHLQEVLWFDEAKLAWEDYWESSLSSHNEADYTTARDAELSSIRAEMVKQDQHRLRNDTHRRTAVSMPGQIEWEDAQEKDREAQSSTASKIKPKTRPIPDVAGLETAVDALLLEHLAPLHTIAVSSSNLRLLERMCVLGSASREGSFVKFEAFVGALVDGGCTLQQHSGSAVTFRLGNRTVVVHRPHPDSKISPIMLKAIGKRVTKHFGWDDTTFTERAK</sequence>
<reference evidence="2" key="1">
    <citation type="submission" date="2023-08" db="EMBL/GenBank/DDBJ databases">
        <title>Black Yeasts Isolated from many extreme environments.</title>
        <authorList>
            <person name="Coleine C."/>
            <person name="Stajich J.E."/>
            <person name="Selbmann L."/>
        </authorList>
    </citation>
    <scope>NUCLEOTIDE SEQUENCE</scope>
    <source>
        <strain evidence="2">CCFEE 5810</strain>
    </source>
</reference>
<dbReference type="Pfam" id="PF07927">
    <property type="entry name" value="HicA_toxin"/>
    <property type="match status" value="1"/>
</dbReference>
<dbReference type="PANTHER" id="PTHR40788:SF1">
    <property type="entry name" value="IPA PROTEIN"/>
    <property type="match status" value="1"/>
</dbReference>
<dbReference type="PANTHER" id="PTHR40788">
    <property type="entry name" value="CLR5 DOMAIN-CONTAINING PROTEIN-RELATED"/>
    <property type="match status" value="1"/>
</dbReference>
<accession>A0AAN7W5L6</accession>
<dbReference type="GO" id="GO:0003729">
    <property type="term" value="F:mRNA binding"/>
    <property type="evidence" value="ECO:0007669"/>
    <property type="project" value="InterPro"/>
</dbReference>
<dbReference type="AlphaFoldDB" id="A0AAN7W5L6"/>
<protein>
    <submittedName>
        <fullName evidence="2">Uncharacterized protein</fullName>
    </submittedName>
</protein>
<name>A0AAN7W5L6_9PEZI</name>
<comment type="caution">
    <text evidence="2">The sequence shown here is derived from an EMBL/GenBank/DDBJ whole genome shotgun (WGS) entry which is preliminary data.</text>
</comment>
<gene>
    <name evidence="2" type="ORF">LTR97_009266</name>
</gene>
<dbReference type="InterPro" id="IPR012933">
    <property type="entry name" value="HicA_mRNA_interferase"/>
</dbReference>
<evidence type="ECO:0000313" key="2">
    <source>
        <dbReference type="EMBL" id="KAK5694676.1"/>
    </source>
</evidence>
<organism evidence="2 3">
    <name type="scientific">Elasticomyces elasticus</name>
    <dbReference type="NCBI Taxonomy" id="574655"/>
    <lineage>
        <taxon>Eukaryota</taxon>
        <taxon>Fungi</taxon>
        <taxon>Dikarya</taxon>
        <taxon>Ascomycota</taxon>
        <taxon>Pezizomycotina</taxon>
        <taxon>Dothideomycetes</taxon>
        <taxon>Dothideomycetidae</taxon>
        <taxon>Mycosphaerellales</taxon>
        <taxon>Teratosphaeriaceae</taxon>
        <taxon>Elasticomyces</taxon>
    </lineage>
</organism>